<feature type="region of interest" description="Disordered" evidence="1">
    <location>
        <begin position="100"/>
        <end position="122"/>
    </location>
</feature>
<evidence type="ECO:0000256" key="1">
    <source>
        <dbReference type="SAM" id="MobiDB-lite"/>
    </source>
</evidence>
<dbReference type="AlphaFoldDB" id="A0A0E0DIU6"/>
<dbReference type="Proteomes" id="UP000008021">
    <property type="component" value="Chromosome 4"/>
</dbReference>
<feature type="compositionally biased region" description="Low complexity" evidence="1">
    <location>
        <begin position="19"/>
        <end position="37"/>
    </location>
</feature>
<dbReference type="eggNOG" id="ENOG502R5R6">
    <property type="taxonomic scope" value="Eukaryota"/>
</dbReference>
<feature type="compositionally biased region" description="Basic and acidic residues" evidence="1">
    <location>
        <begin position="55"/>
        <end position="64"/>
    </location>
</feature>
<keyword evidence="3" id="KW-1185">Reference proteome</keyword>
<dbReference type="Gramene" id="OMERI04G22010.1">
    <property type="protein sequence ID" value="OMERI04G22010.1"/>
    <property type="gene ID" value="OMERI04G22010"/>
</dbReference>
<proteinExistence type="predicted"/>
<feature type="region of interest" description="Disordered" evidence="1">
    <location>
        <begin position="19"/>
        <end position="75"/>
    </location>
</feature>
<evidence type="ECO:0000313" key="2">
    <source>
        <dbReference type="EnsemblPlants" id="OMERI04G22010.1"/>
    </source>
</evidence>
<reference evidence="2" key="1">
    <citation type="submission" date="2015-04" db="UniProtKB">
        <authorList>
            <consortium name="EnsemblPlants"/>
        </authorList>
    </citation>
    <scope>IDENTIFICATION</scope>
</reference>
<dbReference type="HOGENOM" id="CLU_165059_0_0_1"/>
<organism evidence="2">
    <name type="scientific">Oryza meridionalis</name>
    <dbReference type="NCBI Taxonomy" id="40149"/>
    <lineage>
        <taxon>Eukaryota</taxon>
        <taxon>Viridiplantae</taxon>
        <taxon>Streptophyta</taxon>
        <taxon>Embryophyta</taxon>
        <taxon>Tracheophyta</taxon>
        <taxon>Spermatophyta</taxon>
        <taxon>Magnoliopsida</taxon>
        <taxon>Liliopsida</taxon>
        <taxon>Poales</taxon>
        <taxon>Poaceae</taxon>
        <taxon>BOP clade</taxon>
        <taxon>Oryzoideae</taxon>
        <taxon>Oryzeae</taxon>
        <taxon>Oryzinae</taxon>
        <taxon>Oryza</taxon>
    </lineage>
</organism>
<protein>
    <submittedName>
        <fullName evidence="2">Uncharacterized protein</fullName>
    </submittedName>
</protein>
<reference evidence="2" key="2">
    <citation type="submission" date="2018-05" db="EMBL/GenBank/DDBJ databases">
        <title>OmerRS3 (Oryza meridionalis Reference Sequence Version 3).</title>
        <authorList>
            <person name="Zhang J."/>
            <person name="Kudrna D."/>
            <person name="Lee S."/>
            <person name="Talag J."/>
            <person name="Welchert J."/>
            <person name="Wing R.A."/>
        </authorList>
    </citation>
    <scope>NUCLEOTIDE SEQUENCE [LARGE SCALE GENOMIC DNA]</scope>
    <source>
        <strain evidence="2">cv. OR44</strain>
    </source>
</reference>
<sequence>MSLRYASRVLLRAAAQAMRAARQPKPVPAAKPSAVAPGTAQRQQARRLSGGVAEPAEKAAVAERMRRRRREKSENVMQLVCWGPKHTEGRKGYMQHTEIPRLGAKNVKMESVHPGGAEKTGK</sequence>
<accession>A0A0E0DIU6</accession>
<dbReference type="EnsemblPlants" id="OMERI04G22010.1">
    <property type="protein sequence ID" value="OMERI04G22010.1"/>
    <property type="gene ID" value="OMERI04G22010"/>
</dbReference>
<name>A0A0E0DIU6_9ORYZ</name>
<evidence type="ECO:0000313" key="3">
    <source>
        <dbReference type="Proteomes" id="UP000008021"/>
    </source>
</evidence>